<keyword evidence="5 13" id="KW-1003">Cell membrane</keyword>
<evidence type="ECO:0000256" key="9">
    <source>
        <dbReference type="ARBA" id="ARBA00022989"/>
    </source>
</evidence>
<dbReference type="Gene3D" id="3.40.1690.10">
    <property type="entry name" value="secretion proteins EscU"/>
    <property type="match status" value="1"/>
</dbReference>
<evidence type="ECO:0000256" key="6">
    <source>
        <dbReference type="ARBA" id="ARBA00022692"/>
    </source>
</evidence>
<evidence type="ECO:0000256" key="5">
    <source>
        <dbReference type="ARBA" id="ARBA00022475"/>
    </source>
</evidence>
<keyword evidence="11 13" id="KW-1006">Bacterial flagellum protein export</keyword>
<dbReference type="PANTHER" id="PTHR30531">
    <property type="entry name" value="FLAGELLAR BIOSYNTHETIC PROTEIN FLHB"/>
    <property type="match status" value="1"/>
</dbReference>
<accession>A0ABX1GCV9</accession>
<evidence type="ECO:0000313" key="16">
    <source>
        <dbReference type="Proteomes" id="UP000765845"/>
    </source>
</evidence>
<evidence type="ECO:0000256" key="2">
    <source>
        <dbReference type="ARBA" id="ARBA00010690"/>
    </source>
</evidence>
<evidence type="ECO:0000313" key="15">
    <source>
        <dbReference type="EMBL" id="NKI16786.1"/>
    </source>
</evidence>
<keyword evidence="10 13" id="KW-0472">Membrane</keyword>
<comment type="similarity">
    <text evidence="2 13">Belongs to the type III secretion exporter family.</text>
</comment>
<feature type="compositionally biased region" description="Basic and acidic residues" evidence="14">
    <location>
        <begin position="7"/>
        <end position="24"/>
    </location>
</feature>
<feature type="region of interest" description="Disordered" evidence="14">
    <location>
        <begin position="1"/>
        <end position="28"/>
    </location>
</feature>
<keyword evidence="8 13" id="KW-0653">Protein transport</keyword>
<dbReference type="PRINTS" id="PR00950">
    <property type="entry name" value="TYPE3IMSPROT"/>
</dbReference>
<feature type="transmembrane region" description="Helical" evidence="13">
    <location>
        <begin position="34"/>
        <end position="55"/>
    </location>
</feature>
<feature type="region of interest" description="Disordered" evidence="14">
    <location>
        <begin position="353"/>
        <end position="374"/>
    </location>
</feature>
<evidence type="ECO:0000256" key="4">
    <source>
        <dbReference type="ARBA" id="ARBA00022448"/>
    </source>
</evidence>
<keyword evidence="7 13" id="KW-1005">Bacterial flagellum biogenesis</keyword>
<keyword evidence="4 13" id="KW-0813">Transport</keyword>
<keyword evidence="6 13" id="KW-0812">Transmembrane</keyword>
<sequence>MAENQDGQERTEEASAKKLADARKKGQVPRSKELATMAVTMMGAAMLIVTGGSLATGMQDIMRQTLSPNYLLASSDRMAGQLYEMLVRGLLTIWPLMLAAFIAAIAANTVLGGWTFKLSFKPERLDPIKGVGKLFSVRSLGELFKSIVKMLFIGAAAYAVLEVMSTDILNLGMQDPREAIANSAGLLVWFFLFVSLPLIVIAAIDVPWQLWNHKKELKMTRQEVRDEHKESDGNPEMKAKLREMQQAAARRRMMEKVPTADVVITNPTHFAVALKYDEARMAAPVLVAKGADQVAARIRELATDNKVSLVESPRLARAVFASVDLDQEIPAGLYLAVAQILTYVYQLRSWQSVGGERPDAPEPDIDDTYLKDLL</sequence>
<feature type="transmembrane region" description="Helical" evidence="13">
    <location>
        <begin position="147"/>
        <end position="166"/>
    </location>
</feature>
<dbReference type="Proteomes" id="UP000765845">
    <property type="component" value="Unassembled WGS sequence"/>
</dbReference>
<evidence type="ECO:0000256" key="11">
    <source>
        <dbReference type="ARBA" id="ARBA00023225"/>
    </source>
</evidence>
<dbReference type="Pfam" id="PF01312">
    <property type="entry name" value="Bac_export_2"/>
    <property type="match status" value="1"/>
</dbReference>
<dbReference type="InterPro" id="IPR006136">
    <property type="entry name" value="FlhB"/>
</dbReference>
<organism evidence="15 16">
    <name type="scientific">Spongiibacter thalassae</name>
    <dbReference type="NCBI Taxonomy" id="2721624"/>
    <lineage>
        <taxon>Bacteria</taxon>
        <taxon>Pseudomonadati</taxon>
        <taxon>Pseudomonadota</taxon>
        <taxon>Gammaproteobacteria</taxon>
        <taxon>Cellvibrionales</taxon>
        <taxon>Spongiibacteraceae</taxon>
        <taxon>Spongiibacter</taxon>
    </lineage>
</organism>
<protein>
    <recommendedName>
        <fullName evidence="3 13">Flagellar biosynthetic protein FlhB</fullName>
    </recommendedName>
</protein>
<dbReference type="EMBL" id="JAAWWK010000002">
    <property type="protein sequence ID" value="NKI16786.1"/>
    <property type="molecule type" value="Genomic_DNA"/>
</dbReference>
<evidence type="ECO:0000256" key="14">
    <source>
        <dbReference type="SAM" id="MobiDB-lite"/>
    </source>
</evidence>
<dbReference type="NCBIfam" id="TIGR00328">
    <property type="entry name" value="flhB"/>
    <property type="match status" value="1"/>
</dbReference>
<keyword evidence="9 13" id="KW-1133">Transmembrane helix</keyword>
<dbReference type="Gene3D" id="6.10.250.2080">
    <property type="match status" value="1"/>
</dbReference>
<dbReference type="InterPro" id="IPR006135">
    <property type="entry name" value="T3SS_substrate_exporter"/>
</dbReference>
<comment type="caution">
    <text evidence="15">The sequence shown here is derived from an EMBL/GenBank/DDBJ whole genome shotgun (WGS) entry which is preliminary data.</text>
</comment>
<reference evidence="15 16" key="1">
    <citation type="submission" date="2020-04" db="EMBL/GenBank/DDBJ databases">
        <authorList>
            <person name="Yoon J."/>
        </authorList>
    </citation>
    <scope>NUCLEOTIDE SEQUENCE [LARGE SCALE GENOMIC DNA]</scope>
    <source>
        <strain evidence="15 16">KMU-166</strain>
    </source>
</reference>
<comment type="function">
    <text evidence="12 13">Required for formation of the rod structure in the basal body of the flagellar apparatus. Together with FliI and FliH, may constitute the export apparatus of flagellin.</text>
</comment>
<evidence type="ECO:0000256" key="12">
    <source>
        <dbReference type="ARBA" id="ARBA00025078"/>
    </source>
</evidence>
<proteinExistence type="inferred from homology"/>
<keyword evidence="15" id="KW-0969">Cilium</keyword>
<evidence type="ECO:0000256" key="10">
    <source>
        <dbReference type="ARBA" id="ARBA00023136"/>
    </source>
</evidence>
<dbReference type="SUPFAM" id="SSF160544">
    <property type="entry name" value="EscU C-terminal domain-like"/>
    <property type="match status" value="1"/>
</dbReference>
<name>A0ABX1GCV9_9GAMM</name>
<feature type="transmembrane region" description="Helical" evidence="13">
    <location>
        <begin position="93"/>
        <end position="116"/>
    </location>
</feature>
<keyword evidence="15" id="KW-0966">Cell projection</keyword>
<dbReference type="InterPro" id="IPR029025">
    <property type="entry name" value="T3SS_substrate_exporter_C"/>
</dbReference>
<gene>
    <name evidence="13 15" type="primary">flhB</name>
    <name evidence="15" type="ORF">HCU74_05045</name>
</gene>
<comment type="subcellular location">
    <subcellularLocation>
        <location evidence="1">Cell membrane</location>
        <topology evidence="1">Multi-pass membrane protein</topology>
    </subcellularLocation>
</comment>
<evidence type="ECO:0000256" key="1">
    <source>
        <dbReference type="ARBA" id="ARBA00004651"/>
    </source>
</evidence>
<evidence type="ECO:0000256" key="3">
    <source>
        <dbReference type="ARBA" id="ARBA00021622"/>
    </source>
</evidence>
<evidence type="ECO:0000256" key="8">
    <source>
        <dbReference type="ARBA" id="ARBA00022927"/>
    </source>
</evidence>
<dbReference type="PANTHER" id="PTHR30531:SF12">
    <property type="entry name" value="FLAGELLAR BIOSYNTHETIC PROTEIN FLHB"/>
    <property type="match status" value="1"/>
</dbReference>
<keyword evidence="15" id="KW-0282">Flagellum</keyword>
<feature type="transmembrane region" description="Helical" evidence="13">
    <location>
        <begin position="186"/>
        <end position="211"/>
    </location>
</feature>
<dbReference type="RefSeq" id="WP_168449337.1">
    <property type="nucleotide sequence ID" value="NZ_JAAWWK010000002.1"/>
</dbReference>
<keyword evidence="16" id="KW-1185">Reference proteome</keyword>
<evidence type="ECO:0000256" key="7">
    <source>
        <dbReference type="ARBA" id="ARBA00022795"/>
    </source>
</evidence>
<evidence type="ECO:0000256" key="13">
    <source>
        <dbReference type="RuleBase" id="RU364091"/>
    </source>
</evidence>